<comment type="caution">
    <text evidence="1">The sequence shown here is derived from an EMBL/GenBank/DDBJ whole genome shotgun (WGS) entry which is preliminary data.</text>
</comment>
<dbReference type="Proteomes" id="UP000478052">
    <property type="component" value="Unassembled WGS sequence"/>
</dbReference>
<reference evidence="1 2" key="1">
    <citation type="submission" date="2019-08" db="EMBL/GenBank/DDBJ databases">
        <title>Whole genome of Aphis craccivora.</title>
        <authorList>
            <person name="Voronova N.V."/>
            <person name="Shulinski R.S."/>
            <person name="Bandarenka Y.V."/>
            <person name="Zhorov D.G."/>
            <person name="Warner D."/>
        </authorList>
    </citation>
    <scope>NUCLEOTIDE SEQUENCE [LARGE SCALE GENOMIC DNA]</scope>
    <source>
        <strain evidence="1">180601</strain>
        <tissue evidence="1">Whole Body</tissue>
    </source>
</reference>
<evidence type="ECO:0000313" key="1">
    <source>
        <dbReference type="EMBL" id="KAF0764974.1"/>
    </source>
</evidence>
<gene>
    <name evidence="1" type="ORF">FWK35_00014350</name>
</gene>
<dbReference type="AlphaFoldDB" id="A0A6G0Z2T4"/>
<accession>A0A6G0Z2T4</accession>
<organism evidence="1 2">
    <name type="scientific">Aphis craccivora</name>
    <name type="common">Cowpea aphid</name>
    <dbReference type="NCBI Taxonomy" id="307492"/>
    <lineage>
        <taxon>Eukaryota</taxon>
        <taxon>Metazoa</taxon>
        <taxon>Ecdysozoa</taxon>
        <taxon>Arthropoda</taxon>
        <taxon>Hexapoda</taxon>
        <taxon>Insecta</taxon>
        <taxon>Pterygota</taxon>
        <taxon>Neoptera</taxon>
        <taxon>Paraneoptera</taxon>
        <taxon>Hemiptera</taxon>
        <taxon>Sternorrhyncha</taxon>
        <taxon>Aphidomorpha</taxon>
        <taxon>Aphidoidea</taxon>
        <taxon>Aphididae</taxon>
        <taxon>Aphidini</taxon>
        <taxon>Aphis</taxon>
        <taxon>Aphis</taxon>
    </lineage>
</organism>
<proteinExistence type="predicted"/>
<sequence>KSFVGIDDVPDVQLSLKEVAKLFSNLGGQGPRLYSHCNCDHCSKMRNKEMQV</sequence>
<dbReference type="EMBL" id="VUJU01001511">
    <property type="protein sequence ID" value="KAF0764974.1"/>
    <property type="molecule type" value="Genomic_DNA"/>
</dbReference>
<protein>
    <submittedName>
        <fullName evidence="1">KRAB-A domain-containing protein 2-like</fullName>
    </submittedName>
</protein>
<keyword evidence="2" id="KW-1185">Reference proteome</keyword>
<feature type="non-terminal residue" evidence="1">
    <location>
        <position position="1"/>
    </location>
</feature>
<name>A0A6G0Z2T4_APHCR</name>
<evidence type="ECO:0000313" key="2">
    <source>
        <dbReference type="Proteomes" id="UP000478052"/>
    </source>
</evidence>